<evidence type="ECO:0000313" key="3">
    <source>
        <dbReference type="Proteomes" id="UP000273734"/>
    </source>
</evidence>
<accession>A0AB74CX74</accession>
<organism evidence="2 3">
    <name type="scientific">Burkholderia ubonensis</name>
    <dbReference type="NCBI Taxonomy" id="101571"/>
    <lineage>
        <taxon>Bacteria</taxon>
        <taxon>Pseudomonadati</taxon>
        <taxon>Pseudomonadota</taxon>
        <taxon>Betaproteobacteria</taxon>
        <taxon>Burkholderiales</taxon>
        <taxon>Burkholderiaceae</taxon>
        <taxon>Burkholderia</taxon>
        <taxon>Burkholderia cepacia complex</taxon>
    </lineage>
</organism>
<dbReference type="SUPFAM" id="SSF52777">
    <property type="entry name" value="CoA-dependent acyltransferases"/>
    <property type="match status" value="1"/>
</dbReference>
<dbReference type="Gene3D" id="3.30.559.10">
    <property type="entry name" value="Chloramphenicol acetyltransferase-like domain"/>
    <property type="match status" value="1"/>
</dbReference>
<sequence length="111" mass="12661">MRLAALTAGQRQALEQRLIGREGTELETIPRRARTDAAPLSFAQERLWFFDQLHPNGALYNVPLVLRLRAPLRAPVLERALNEIVRRHETLRTRFEAQDGKPVQRIAGEAV</sequence>
<proteinExistence type="predicted"/>
<dbReference type="GO" id="GO:0003824">
    <property type="term" value="F:catalytic activity"/>
    <property type="evidence" value="ECO:0007669"/>
    <property type="project" value="InterPro"/>
</dbReference>
<dbReference type="Pfam" id="PF00668">
    <property type="entry name" value="Condensation"/>
    <property type="match status" value="1"/>
</dbReference>
<reference evidence="2 3" key="1">
    <citation type="submission" date="2018-08" db="EMBL/GenBank/DDBJ databases">
        <title>Comparative analysis of Burkholderia isolates from Puerto Rico.</title>
        <authorList>
            <person name="Hall C."/>
            <person name="Sahl J."/>
            <person name="Wagner D."/>
        </authorList>
    </citation>
    <scope>NUCLEOTIDE SEQUENCE [LARGE SCALE GENOMIC DNA]</scope>
    <source>
        <strain evidence="2 3">Bp8964</strain>
    </source>
</reference>
<gene>
    <name evidence="2" type="ORF">DF015_34050</name>
</gene>
<dbReference type="Proteomes" id="UP000273734">
    <property type="component" value="Unassembled WGS sequence"/>
</dbReference>
<comment type="caution">
    <text evidence="2">The sequence shown here is derived from an EMBL/GenBank/DDBJ whole genome shotgun (WGS) entry which is preliminary data.</text>
</comment>
<dbReference type="InterPro" id="IPR001242">
    <property type="entry name" value="Condensation_dom"/>
</dbReference>
<evidence type="ECO:0000313" key="2">
    <source>
        <dbReference type="EMBL" id="RQP68454.1"/>
    </source>
</evidence>
<dbReference type="InterPro" id="IPR023213">
    <property type="entry name" value="CAT-like_dom_sf"/>
</dbReference>
<name>A0AB74CX74_9BURK</name>
<feature type="non-terminal residue" evidence="2">
    <location>
        <position position="111"/>
    </location>
</feature>
<dbReference type="EMBL" id="QTNY01000042">
    <property type="protein sequence ID" value="RQP68454.1"/>
    <property type="molecule type" value="Genomic_DNA"/>
</dbReference>
<evidence type="ECO:0000259" key="1">
    <source>
        <dbReference type="Pfam" id="PF00668"/>
    </source>
</evidence>
<dbReference type="AlphaFoldDB" id="A0AB74CX74"/>
<protein>
    <recommendedName>
        <fullName evidence="1">Condensation domain-containing protein</fullName>
    </recommendedName>
</protein>
<feature type="domain" description="Condensation" evidence="1">
    <location>
        <begin position="36"/>
        <end position="108"/>
    </location>
</feature>